<accession>A0A7W7N5H5</accession>
<evidence type="ECO:0000313" key="3">
    <source>
        <dbReference type="Proteomes" id="UP000539957"/>
    </source>
</evidence>
<dbReference type="PROSITE" id="PS50244">
    <property type="entry name" value="S5A_REDUCTASE"/>
    <property type="match status" value="1"/>
</dbReference>
<organism evidence="2 3">
    <name type="scientific">Brevundimonas bullata</name>
    <dbReference type="NCBI Taxonomy" id="13160"/>
    <lineage>
        <taxon>Bacteria</taxon>
        <taxon>Pseudomonadati</taxon>
        <taxon>Pseudomonadota</taxon>
        <taxon>Alphaproteobacteria</taxon>
        <taxon>Caulobacterales</taxon>
        <taxon>Caulobacteraceae</taxon>
        <taxon>Brevundimonas</taxon>
    </lineage>
</organism>
<sequence length="326" mass="35791">MRLDGWILAASAWVALVAIWLFVMPSKTRGKAWHYVMMAAPLAAFAAAFAAPPSLLRETLFIWLASGGGVLTVVALGWLAGTVKRNHGLMDVAYPLAPAAAAGTGFALSGLPLDLFSGLFLLSLGVWSIRLAVQTWGHNIHAERQPYAHWRKSFGPSWLWWSGFQVHLLQGVTVWLWCAPFAFILTAPTPRPSALLALGVVVWLAGFLLQSTADRQLAAFKRAPANRGGLLDTGAWAFVRHPNYLGESVMWAGWFVLALAHPWGWVTIFAPLYTGWFMGYASAAPFKEQHMARTRPEAWAAYCARTPRFLPWPRPKSAIKTEGADA</sequence>
<feature type="transmembrane region" description="Helical" evidence="1">
    <location>
        <begin position="61"/>
        <end position="80"/>
    </location>
</feature>
<dbReference type="Proteomes" id="UP000539957">
    <property type="component" value="Unassembled WGS sequence"/>
</dbReference>
<dbReference type="Gene3D" id="1.20.120.1630">
    <property type="match status" value="1"/>
</dbReference>
<evidence type="ECO:0000256" key="1">
    <source>
        <dbReference type="SAM" id="Phobius"/>
    </source>
</evidence>
<feature type="transmembrane region" description="Helical" evidence="1">
    <location>
        <begin position="193"/>
        <end position="213"/>
    </location>
</feature>
<comment type="caution">
    <text evidence="2">The sequence shown here is derived from an EMBL/GenBank/DDBJ whole genome shotgun (WGS) entry which is preliminary data.</text>
</comment>
<keyword evidence="1" id="KW-0472">Membrane</keyword>
<keyword evidence="1" id="KW-1133">Transmembrane helix</keyword>
<dbReference type="GO" id="GO:0016020">
    <property type="term" value="C:membrane"/>
    <property type="evidence" value="ECO:0007669"/>
    <property type="project" value="TreeGrafter"/>
</dbReference>
<dbReference type="InterPro" id="IPR010721">
    <property type="entry name" value="UstE-like"/>
</dbReference>
<dbReference type="PANTHER" id="PTHR32251:SF17">
    <property type="entry name" value="STEROID 5-ALPHA REDUCTASE C-TERMINAL DOMAIN-CONTAINING PROTEIN"/>
    <property type="match status" value="1"/>
</dbReference>
<dbReference type="RefSeq" id="WP_260398521.1">
    <property type="nucleotide sequence ID" value="NZ_JACHKY010000005.1"/>
</dbReference>
<proteinExistence type="predicted"/>
<feature type="transmembrane region" description="Helical" evidence="1">
    <location>
        <begin position="6"/>
        <end position="23"/>
    </location>
</feature>
<reference evidence="2 3" key="1">
    <citation type="submission" date="2020-08" db="EMBL/GenBank/DDBJ databases">
        <title>Functional genomics of gut bacteria from endangered species of beetles.</title>
        <authorList>
            <person name="Carlos-Shanley C."/>
        </authorList>
    </citation>
    <scope>NUCLEOTIDE SEQUENCE [LARGE SCALE GENOMIC DNA]</scope>
    <source>
        <strain evidence="2 3">S00123</strain>
    </source>
</reference>
<feature type="transmembrane region" description="Helical" evidence="1">
    <location>
        <begin position="158"/>
        <end position="187"/>
    </location>
</feature>
<keyword evidence="1" id="KW-0812">Transmembrane</keyword>
<gene>
    <name evidence="2" type="ORF">HNP32_003003</name>
</gene>
<feature type="transmembrane region" description="Helical" evidence="1">
    <location>
        <begin position="92"/>
        <end position="109"/>
    </location>
</feature>
<name>A0A7W7N5H5_9CAUL</name>
<evidence type="ECO:0000313" key="2">
    <source>
        <dbReference type="EMBL" id="MBB4799247.1"/>
    </source>
</evidence>
<dbReference type="Pfam" id="PF06966">
    <property type="entry name" value="DUF1295"/>
    <property type="match status" value="1"/>
</dbReference>
<keyword evidence="3" id="KW-1185">Reference proteome</keyword>
<protein>
    <submittedName>
        <fullName evidence="2">Steroid 5-alpha reductase family enzyme</fullName>
    </submittedName>
</protein>
<dbReference type="AlphaFoldDB" id="A0A7W7N5H5"/>
<dbReference type="EMBL" id="JACHKY010000005">
    <property type="protein sequence ID" value="MBB4799247.1"/>
    <property type="molecule type" value="Genomic_DNA"/>
</dbReference>
<dbReference type="PANTHER" id="PTHR32251">
    <property type="entry name" value="3-OXO-5-ALPHA-STEROID 4-DEHYDROGENASE"/>
    <property type="match status" value="1"/>
</dbReference>
<feature type="transmembrane region" description="Helical" evidence="1">
    <location>
        <begin position="35"/>
        <end position="55"/>
    </location>
</feature>